<sequence length="125" mass="13609">MTDGVMLARPVHGLVNESQRVSHLFPIPATQTPPHRITALCGASFGPGQLERLDHPSGMPCEHCLSRSPQETRDPSPPPARLDAIERTLHQMQIQINGIKTALAATIGELPDHDGAPRQENDDFP</sequence>
<gene>
    <name evidence="1" type="ORF">GCM10009676_45390</name>
</gene>
<dbReference type="RefSeq" id="WP_308292269.1">
    <property type="nucleotide sequence ID" value="NZ_BAAALN010000019.1"/>
</dbReference>
<proteinExistence type="predicted"/>
<name>A0ABP4H7W3_9PSEU</name>
<evidence type="ECO:0000313" key="2">
    <source>
        <dbReference type="Proteomes" id="UP001500653"/>
    </source>
</evidence>
<accession>A0ABP4H7W3</accession>
<reference evidence="2" key="1">
    <citation type="journal article" date="2019" name="Int. J. Syst. Evol. Microbiol.">
        <title>The Global Catalogue of Microorganisms (GCM) 10K type strain sequencing project: providing services to taxonomists for standard genome sequencing and annotation.</title>
        <authorList>
            <consortium name="The Broad Institute Genomics Platform"/>
            <consortium name="The Broad Institute Genome Sequencing Center for Infectious Disease"/>
            <person name="Wu L."/>
            <person name="Ma J."/>
        </authorList>
    </citation>
    <scope>NUCLEOTIDE SEQUENCE [LARGE SCALE GENOMIC DNA]</scope>
    <source>
        <strain evidence="2">JCM 13023</strain>
    </source>
</reference>
<dbReference type="Proteomes" id="UP001500653">
    <property type="component" value="Unassembled WGS sequence"/>
</dbReference>
<dbReference type="EMBL" id="BAAALN010000019">
    <property type="protein sequence ID" value="GAA1253233.1"/>
    <property type="molecule type" value="Genomic_DNA"/>
</dbReference>
<protein>
    <submittedName>
        <fullName evidence="1">Uncharacterized protein</fullName>
    </submittedName>
</protein>
<organism evidence="1 2">
    <name type="scientific">Prauserella halophila</name>
    <dbReference type="NCBI Taxonomy" id="185641"/>
    <lineage>
        <taxon>Bacteria</taxon>
        <taxon>Bacillati</taxon>
        <taxon>Actinomycetota</taxon>
        <taxon>Actinomycetes</taxon>
        <taxon>Pseudonocardiales</taxon>
        <taxon>Pseudonocardiaceae</taxon>
        <taxon>Prauserella</taxon>
    </lineage>
</organism>
<comment type="caution">
    <text evidence="1">The sequence shown here is derived from an EMBL/GenBank/DDBJ whole genome shotgun (WGS) entry which is preliminary data.</text>
</comment>
<evidence type="ECO:0000313" key="1">
    <source>
        <dbReference type="EMBL" id="GAA1253233.1"/>
    </source>
</evidence>
<keyword evidence="2" id="KW-1185">Reference proteome</keyword>